<dbReference type="EMBL" id="CAAHFG010000003">
    <property type="protein sequence ID" value="VGO16367.1"/>
    <property type="molecule type" value="Genomic_DNA"/>
</dbReference>
<feature type="signal peptide" evidence="1">
    <location>
        <begin position="1"/>
        <end position="17"/>
    </location>
</feature>
<organism evidence="2 3">
    <name type="scientific">Pontiella desulfatans</name>
    <dbReference type="NCBI Taxonomy" id="2750659"/>
    <lineage>
        <taxon>Bacteria</taxon>
        <taxon>Pseudomonadati</taxon>
        <taxon>Kiritimatiellota</taxon>
        <taxon>Kiritimatiellia</taxon>
        <taxon>Kiritimatiellales</taxon>
        <taxon>Pontiellaceae</taxon>
        <taxon>Pontiella</taxon>
    </lineage>
</organism>
<dbReference type="InterPro" id="IPR023296">
    <property type="entry name" value="Glyco_hydro_beta-prop_sf"/>
</dbReference>
<accession>A0A6C2U9G9</accession>
<protein>
    <submittedName>
        <fullName evidence="2">Uncharacterized protein</fullName>
    </submittedName>
</protein>
<dbReference type="RefSeq" id="WP_136081892.1">
    <property type="nucleotide sequence ID" value="NZ_CAAHFG010000003.1"/>
</dbReference>
<evidence type="ECO:0000313" key="3">
    <source>
        <dbReference type="Proteomes" id="UP000366872"/>
    </source>
</evidence>
<proteinExistence type="predicted"/>
<dbReference type="SUPFAM" id="SSF75005">
    <property type="entry name" value="Arabinanase/levansucrase/invertase"/>
    <property type="match status" value="1"/>
</dbReference>
<dbReference type="AlphaFoldDB" id="A0A6C2U9G9"/>
<keyword evidence="1" id="KW-0732">Signal</keyword>
<name>A0A6C2U9G9_PONDE</name>
<feature type="chain" id="PRO_5025376623" evidence="1">
    <location>
        <begin position="18"/>
        <end position="413"/>
    </location>
</feature>
<gene>
    <name evidence="2" type="ORF">PDESU_04958</name>
</gene>
<dbReference type="Proteomes" id="UP000366872">
    <property type="component" value="Unassembled WGS sequence"/>
</dbReference>
<evidence type="ECO:0000313" key="2">
    <source>
        <dbReference type="EMBL" id="VGO16367.1"/>
    </source>
</evidence>
<dbReference type="CDD" id="cd08992">
    <property type="entry name" value="GH117"/>
    <property type="match status" value="1"/>
</dbReference>
<sequence length="413" mass="46325">MRSLILPMLMVAGVVVAETKPFPAVIPNEKPDFPISAAMERLYDEWNPHEDRANELYSNFKYTELNFKREKNVSRRDPTKVIKVDGIYHVWYTGRRTECPPVGLKKMTETQPGTDWDLADIWHATSSNGIDWVEDAAPAVRRPPKPEQGHRSICTPGILVWEGKYYLYFQAYNQVGGQEYCPVRVAYADSPNGPWTHHPANVVEPSPEGTWGNIKINDPCPVVHNGRILIYYKGAPIERGPEYVLRMQGVSFCDNPLGPFEASTLNPVINSGHETCMFAWKDGVAALVALDGPEKNTIQWSPDGENFKVMSMIQVPPVAPGPYCPTTFEGKGDGRGFTWGLCHINPDGGGAANESILARFDCDLSLDHDVPVFKRNNLRFNEQTYLQQGVRLAPNVKAQIDASRKRLDKETIR</sequence>
<reference evidence="2 3" key="1">
    <citation type="submission" date="2019-04" db="EMBL/GenBank/DDBJ databases">
        <authorList>
            <person name="Van Vliet M D."/>
        </authorList>
    </citation>
    <scope>NUCLEOTIDE SEQUENCE [LARGE SCALE GENOMIC DNA]</scope>
    <source>
        <strain evidence="2 3">F1</strain>
    </source>
</reference>
<evidence type="ECO:0000256" key="1">
    <source>
        <dbReference type="SAM" id="SignalP"/>
    </source>
</evidence>
<keyword evidence="3" id="KW-1185">Reference proteome</keyword>
<dbReference type="Gene3D" id="2.115.10.20">
    <property type="entry name" value="Glycosyl hydrolase domain, family 43"/>
    <property type="match status" value="1"/>
</dbReference>